<dbReference type="GeneID" id="99787544"/>
<evidence type="ECO:0000313" key="2">
    <source>
        <dbReference type="EMBL" id="VWB09819.1"/>
    </source>
</evidence>
<evidence type="ECO:0000313" key="4">
    <source>
        <dbReference type="Proteomes" id="UP000494222"/>
    </source>
</evidence>
<gene>
    <name evidence="2" type="ORF">BLA24064_00273</name>
    <name evidence="1" type="ORF">F7R21_31540</name>
</gene>
<dbReference type="OrthoDB" id="9007594at2"/>
<dbReference type="EMBL" id="CABVPL010000002">
    <property type="protein sequence ID" value="VWB09819.1"/>
    <property type="molecule type" value="Genomic_DNA"/>
</dbReference>
<accession>A0A6H9SJN7</accession>
<reference evidence="2 4" key="2">
    <citation type="submission" date="2019-09" db="EMBL/GenBank/DDBJ databases">
        <authorList>
            <person name="Depoorter E."/>
        </authorList>
    </citation>
    <scope>NUCLEOTIDE SEQUENCE [LARGE SCALE GENOMIC DNA]</scope>
    <source>
        <strain evidence="2">LMG 24064</strain>
    </source>
</reference>
<evidence type="ECO:0000313" key="1">
    <source>
        <dbReference type="EMBL" id="KAB0631500.1"/>
    </source>
</evidence>
<dbReference type="EMBL" id="VZOJ01000161">
    <property type="protein sequence ID" value="KAB0631500.1"/>
    <property type="molecule type" value="Genomic_DNA"/>
</dbReference>
<reference evidence="1 3" key="1">
    <citation type="submission" date="2019-09" db="EMBL/GenBank/DDBJ databases">
        <title>Draft genome sequences of 48 bacterial type strains from the CCUG.</title>
        <authorList>
            <person name="Tunovic T."/>
            <person name="Pineiro-Iglesias B."/>
            <person name="Unosson C."/>
            <person name="Inganas E."/>
            <person name="Ohlen M."/>
            <person name="Cardew S."/>
            <person name="Jensie-Markopoulos S."/>
            <person name="Salva-Serra F."/>
            <person name="Jaen-Luchoro D."/>
            <person name="Karlsson R."/>
            <person name="Svensson-Stadler L."/>
            <person name="Chun J."/>
            <person name="Moore E."/>
        </authorList>
    </citation>
    <scope>NUCLEOTIDE SEQUENCE [LARGE SCALE GENOMIC DNA]</scope>
    <source>
        <strain evidence="1 3">CCUG 54555</strain>
    </source>
</reference>
<sequence>MEIDRHSVPCYLILRAGWPPYVLNADRLVLRRDASPMLRAFARARGRFTHVDDADWNIFSAAQGLSVVERRETGCYSLITGTETDHQLRLLSAL</sequence>
<dbReference type="Proteomes" id="UP000494222">
    <property type="component" value="Unassembled WGS sequence"/>
</dbReference>
<name>A0A6H9SJN7_9BURK</name>
<protein>
    <submittedName>
        <fullName evidence="1">Uncharacterized protein</fullName>
    </submittedName>
</protein>
<keyword evidence="3" id="KW-1185">Reference proteome</keyword>
<evidence type="ECO:0000313" key="3">
    <source>
        <dbReference type="Proteomes" id="UP000430232"/>
    </source>
</evidence>
<dbReference type="AlphaFoldDB" id="A0A6H9SJN7"/>
<dbReference type="Proteomes" id="UP000430232">
    <property type="component" value="Unassembled WGS sequence"/>
</dbReference>
<dbReference type="RefSeq" id="WP_151068442.1">
    <property type="nucleotide sequence ID" value="NZ_CABVPL010000002.1"/>
</dbReference>
<proteinExistence type="predicted"/>
<organism evidence="1 3">
    <name type="scientific">Burkholderia latens</name>
    <dbReference type="NCBI Taxonomy" id="488446"/>
    <lineage>
        <taxon>Bacteria</taxon>
        <taxon>Pseudomonadati</taxon>
        <taxon>Pseudomonadota</taxon>
        <taxon>Betaproteobacteria</taxon>
        <taxon>Burkholderiales</taxon>
        <taxon>Burkholderiaceae</taxon>
        <taxon>Burkholderia</taxon>
        <taxon>Burkholderia cepacia complex</taxon>
    </lineage>
</organism>